<evidence type="ECO:0000313" key="13">
    <source>
        <dbReference type="Proteomes" id="UP000218023"/>
    </source>
</evidence>
<dbReference type="GO" id="GO:0061598">
    <property type="term" value="F:molybdopterin adenylyltransferase activity"/>
    <property type="evidence" value="ECO:0007669"/>
    <property type="project" value="UniProtKB-EC"/>
</dbReference>
<comment type="function">
    <text evidence="10">Catalyzes the adenylation of molybdopterin as part of the biosynthesis of the molybdenum-cofactor.</text>
</comment>
<comment type="pathway">
    <text evidence="1">Cofactor biosynthesis; molybdopterin biosynthesis.</text>
</comment>
<keyword evidence="13" id="KW-1185">Reference proteome</keyword>
<dbReference type="InterPro" id="IPR051920">
    <property type="entry name" value="MPT_Adenylyltrnsfr/MoaC-Rel"/>
</dbReference>
<dbReference type="InterPro" id="IPR036425">
    <property type="entry name" value="MoaB/Mog-like_dom_sf"/>
</dbReference>
<dbReference type="GO" id="GO:0006777">
    <property type="term" value="P:Mo-molybdopterin cofactor biosynthetic process"/>
    <property type="evidence" value="ECO:0007669"/>
    <property type="project" value="UniProtKB-KW"/>
</dbReference>
<dbReference type="SUPFAM" id="SSF53218">
    <property type="entry name" value="Molybdenum cofactor biosynthesis proteins"/>
    <property type="match status" value="1"/>
</dbReference>
<dbReference type="PANTHER" id="PTHR43764">
    <property type="entry name" value="MOLYBDENUM COFACTOR BIOSYNTHESIS"/>
    <property type="match status" value="1"/>
</dbReference>
<dbReference type="AlphaFoldDB" id="A0A2A2GNN9"/>
<dbReference type="OrthoDB" id="9784492at2"/>
<dbReference type="RefSeq" id="WP_095638317.1">
    <property type="nucleotide sequence ID" value="NZ_NSJZ01000001.1"/>
</dbReference>
<evidence type="ECO:0000256" key="2">
    <source>
        <dbReference type="ARBA" id="ARBA00006112"/>
    </source>
</evidence>
<reference evidence="12 13" key="1">
    <citation type="submission" date="2017-09" db="EMBL/GenBank/DDBJ databases">
        <title>Paracoccus alkalisoli sp. nov., isolated from saline alkaline soil.</title>
        <authorList>
            <person name="Dong X."/>
            <person name="Zhang G."/>
        </authorList>
    </citation>
    <scope>NUCLEOTIDE SEQUENCE [LARGE SCALE GENOMIC DNA]</scope>
    <source>
        <strain evidence="12 13">WN007</strain>
    </source>
</reference>
<evidence type="ECO:0000256" key="5">
    <source>
        <dbReference type="ARBA" id="ARBA00022679"/>
    </source>
</evidence>
<evidence type="ECO:0000256" key="8">
    <source>
        <dbReference type="ARBA" id="ARBA00023150"/>
    </source>
</evidence>
<keyword evidence="6" id="KW-0547">Nucleotide-binding</keyword>
<dbReference type="NCBIfam" id="TIGR00177">
    <property type="entry name" value="molyb_syn"/>
    <property type="match status" value="1"/>
</dbReference>
<gene>
    <name evidence="12" type="ORF">CK240_00090</name>
</gene>
<keyword evidence="7" id="KW-0067">ATP-binding</keyword>
<evidence type="ECO:0000256" key="9">
    <source>
        <dbReference type="ARBA" id="ARBA00051131"/>
    </source>
</evidence>
<dbReference type="EMBL" id="NSJZ01000001">
    <property type="protein sequence ID" value="PAU98597.1"/>
    <property type="molecule type" value="Genomic_DNA"/>
</dbReference>
<comment type="caution">
    <text evidence="12">The sequence shown here is derived from an EMBL/GenBank/DDBJ whole genome shotgun (WGS) entry which is preliminary data.</text>
</comment>
<keyword evidence="8" id="KW-0501">Molybdenum cofactor biosynthesis</keyword>
<keyword evidence="12" id="KW-0548">Nucleotidyltransferase</keyword>
<evidence type="ECO:0000256" key="1">
    <source>
        <dbReference type="ARBA" id="ARBA00005046"/>
    </source>
</evidence>
<dbReference type="NCBIfam" id="NF006932">
    <property type="entry name" value="PRK09417.1"/>
    <property type="match status" value="1"/>
</dbReference>
<dbReference type="GO" id="GO:0005524">
    <property type="term" value="F:ATP binding"/>
    <property type="evidence" value="ECO:0007669"/>
    <property type="project" value="UniProtKB-KW"/>
</dbReference>
<comment type="similarity">
    <text evidence="2">Belongs to the MoaB/Mog family.</text>
</comment>
<evidence type="ECO:0000256" key="10">
    <source>
        <dbReference type="ARBA" id="ARBA00058212"/>
    </source>
</evidence>
<comment type="catalytic activity">
    <reaction evidence="9">
        <text>molybdopterin + ATP + H(+) = adenylyl-molybdopterin + diphosphate</text>
        <dbReference type="Rhea" id="RHEA:31331"/>
        <dbReference type="ChEBI" id="CHEBI:15378"/>
        <dbReference type="ChEBI" id="CHEBI:30616"/>
        <dbReference type="ChEBI" id="CHEBI:33019"/>
        <dbReference type="ChEBI" id="CHEBI:58698"/>
        <dbReference type="ChEBI" id="CHEBI:62727"/>
        <dbReference type="EC" id="2.7.7.75"/>
    </reaction>
</comment>
<dbReference type="EC" id="2.7.7.75" evidence="3"/>
<dbReference type="Pfam" id="PF00994">
    <property type="entry name" value="MoCF_biosynth"/>
    <property type="match status" value="1"/>
</dbReference>
<dbReference type="FunFam" id="3.40.980.10:FF:000005">
    <property type="entry name" value="Molybdopterin biosynthesis mog protein"/>
    <property type="match status" value="1"/>
</dbReference>
<evidence type="ECO:0000313" key="12">
    <source>
        <dbReference type="EMBL" id="PAU98597.1"/>
    </source>
</evidence>
<dbReference type="Proteomes" id="UP000218023">
    <property type="component" value="Unassembled WGS sequence"/>
</dbReference>
<dbReference type="InterPro" id="IPR001453">
    <property type="entry name" value="MoaB/Mog_dom"/>
</dbReference>
<dbReference type="SMART" id="SM00852">
    <property type="entry name" value="MoCF_biosynth"/>
    <property type="match status" value="1"/>
</dbReference>
<dbReference type="CDD" id="cd00886">
    <property type="entry name" value="MogA_MoaB"/>
    <property type="match status" value="1"/>
</dbReference>
<sequence>MQVHTLPEPPLTQRQTARIAIVTVSDRASRGEYEDRGGPAAETWLREVVTSPVEIARHIIPDGREGVAATLRRLAEGEGADLILVTGGTGPAPRDETPEALAEVIEKELPGFGEEMRRASLAEGVPTAILSRQTAGIRDACLMILLPGKPAAIATCLEAVFAAVPYCLDLIGAARIETNPARIAAFRPKG</sequence>
<keyword evidence="5 12" id="KW-0808">Transferase</keyword>
<feature type="domain" description="MoaB/Mog" evidence="11">
    <location>
        <begin position="20"/>
        <end position="167"/>
    </location>
</feature>
<dbReference type="PANTHER" id="PTHR43764:SF1">
    <property type="entry name" value="MOLYBDOPTERIN MOLYBDOTRANSFERASE"/>
    <property type="match status" value="1"/>
</dbReference>
<protein>
    <recommendedName>
        <fullName evidence="4">Molybdopterin adenylyltransferase</fullName>
        <ecNumber evidence="3">2.7.7.75</ecNumber>
    </recommendedName>
</protein>
<evidence type="ECO:0000256" key="4">
    <source>
        <dbReference type="ARBA" id="ARBA00013491"/>
    </source>
</evidence>
<evidence type="ECO:0000256" key="7">
    <source>
        <dbReference type="ARBA" id="ARBA00022840"/>
    </source>
</evidence>
<name>A0A2A2GNN9_9RHOB</name>
<dbReference type="Gene3D" id="3.40.980.10">
    <property type="entry name" value="MoaB/Mog-like domain"/>
    <property type="match status" value="1"/>
</dbReference>
<evidence type="ECO:0000256" key="6">
    <source>
        <dbReference type="ARBA" id="ARBA00022741"/>
    </source>
</evidence>
<evidence type="ECO:0000259" key="11">
    <source>
        <dbReference type="SMART" id="SM00852"/>
    </source>
</evidence>
<proteinExistence type="inferred from homology"/>
<organism evidence="12 13">
    <name type="scientific">Paracoccus salipaludis</name>
    <dbReference type="NCBI Taxonomy" id="2032623"/>
    <lineage>
        <taxon>Bacteria</taxon>
        <taxon>Pseudomonadati</taxon>
        <taxon>Pseudomonadota</taxon>
        <taxon>Alphaproteobacteria</taxon>
        <taxon>Rhodobacterales</taxon>
        <taxon>Paracoccaceae</taxon>
        <taxon>Paracoccus</taxon>
    </lineage>
</organism>
<accession>A0A2A2GNN9</accession>
<evidence type="ECO:0000256" key="3">
    <source>
        <dbReference type="ARBA" id="ARBA00012509"/>
    </source>
</evidence>